<name>A0ABN2AID6_9ACTN</name>
<accession>A0ABN2AID6</accession>
<evidence type="ECO:0000313" key="2">
    <source>
        <dbReference type="Proteomes" id="UP001500842"/>
    </source>
</evidence>
<dbReference type="EMBL" id="BAAAOR010000021">
    <property type="protein sequence ID" value="GAA1519964.1"/>
    <property type="molecule type" value="Genomic_DNA"/>
</dbReference>
<sequence>MMNERPDGAPITAAFYLPQFHRIAENDEWWGDGFTEWTNVRRAVPLYEGHHHPVVPEGPYGYYDLTQPGVYEWQTDLASRYDVDAFIFYHYWFDGHRLLEKPLDSVLAGNNPFPFAICWANENWTRRWDGKEHEVLMGQSYGPDVAAAVFESFLPYMRDPRYLRLDGKAVVFVHRADHLPSAAEYARTWRVLARARGVGELWLVASETSHGLVPEVLGFDAIGEFPPVGDSLLSTSARRLPKSIVPGFKGRLNDYGALAAHYLGRQQPRFRRHPAVVPRWDNTARRGVQSTSFAGSTPDGYATWLSAARQRELRSGSAAGMVLINAWNEWAEGAYLEPDAHYGYAYLEATRWNYEVRDRNALDGSVLFDGSRNIAGSAKAAAASGVRLAKVARSRTRGSASR</sequence>
<dbReference type="Gene3D" id="3.20.20.80">
    <property type="entry name" value="Glycosidases"/>
    <property type="match status" value="1"/>
</dbReference>
<evidence type="ECO:0000313" key="1">
    <source>
        <dbReference type="EMBL" id="GAA1519964.1"/>
    </source>
</evidence>
<dbReference type="Proteomes" id="UP001500842">
    <property type="component" value="Unassembled WGS sequence"/>
</dbReference>
<dbReference type="InterPro" id="IPR032719">
    <property type="entry name" value="WbsX"/>
</dbReference>
<dbReference type="RefSeq" id="WP_141006152.1">
    <property type="nucleotide sequence ID" value="NZ_BAAAOR010000021.1"/>
</dbReference>
<comment type="caution">
    <text evidence="1">The sequence shown here is derived from an EMBL/GenBank/DDBJ whole genome shotgun (WGS) entry which is preliminary data.</text>
</comment>
<keyword evidence="2" id="KW-1185">Reference proteome</keyword>
<dbReference type="PANTHER" id="PTHR41244">
    <property type="entry name" value="RHAMNAN SYNTHESIS F"/>
    <property type="match status" value="1"/>
</dbReference>
<dbReference type="Pfam" id="PF14307">
    <property type="entry name" value="Glyco_tran_WbsX"/>
    <property type="match status" value="1"/>
</dbReference>
<evidence type="ECO:0008006" key="3">
    <source>
        <dbReference type="Google" id="ProtNLM"/>
    </source>
</evidence>
<proteinExistence type="predicted"/>
<protein>
    <recommendedName>
        <fullName evidence="3">Glycosyltransferase WbsX</fullName>
    </recommendedName>
</protein>
<dbReference type="PANTHER" id="PTHR41244:SF1">
    <property type="entry name" value="GLYCOSYLTRANSFERASE"/>
    <property type="match status" value="1"/>
</dbReference>
<dbReference type="CDD" id="cd11579">
    <property type="entry name" value="Glyco_tran_WbsX"/>
    <property type="match status" value="1"/>
</dbReference>
<organism evidence="1 2">
    <name type="scientific">Nocardioides humi</name>
    <dbReference type="NCBI Taxonomy" id="449461"/>
    <lineage>
        <taxon>Bacteria</taxon>
        <taxon>Bacillati</taxon>
        <taxon>Actinomycetota</taxon>
        <taxon>Actinomycetes</taxon>
        <taxon>Propionibacteriales</taxon>
        <taxon>Nocardioidaceae</taxon>
        <taxon>Nocardioides</taxon>
    </lineage>
</organism>
<reference evidence="1 2" key="1">
    <citation type="journal article" date="2019" name="Int. J. Syst. Evol. Microbiol.">
        <title>The Global Catalogue of Microorganisms (GCM) 10K type strain sequencing project: providing services to taxonomists for standard genome sequencing and annotation.</title>
        <authorList>
            <consortium name="The Broad Institute Genomics Platform"/>
            <consortium name="The Broad Institute Genome Sequencing Center for Infectious Disease"/>
            <person name="Wu L."/>
            <person name="Ma J."/>
        </authorList>
    </citation>
    <scope>NUCLEOTIDE SEQUENCE [LARGE SCALE GENOMIC DNA]</scope>
    <source>
        <strain evidence="1 2">JCM 14942</strain>
    </source>
</reference>
<gene>
    <name evidence="1" type="ORF">GCM10009788_24730</name>
</gene>